<sequence length="318" mass="34785">MVWLLTTGECIAAILAVTPGYTGNRWVYFGLASLGIQWVLLLTLASLLVLRRLLASRSALTVACTALALMQLVTAVISTVMFGLFGEYWHLGQGDWKEFSVQLSVIAFLIAVLGMGALHNHLRLQQMAIRAKQAELDALTARVQPHFLFNTLNMAIALLHARPQQAEKLLLDLSELFRAALTTQDKVPLADEIELTKRYLEIEALRFGERLSVRWDLPTSLPEISVPNLTLQPLVENAVHHGIEGAREGGEITIAIINTNGLVEIHVHNSVPAGASSHSRTGHGIGLSALRGRLEGSHAMLSTEQSDTTFRATITLRP</sequence>
<dbReference type="GO" id="GO:0000155">
    <property type="term" value="F:phosphorelay sensor kinase activity"/>
    <property type="evidence" value="ECO:0007669"/>
    <property type="project" value="InterPro"/>
</dbReference>
<dbReference type="Proteomes" id="UP000001188">
    <property type="component" value="Chromosome"/>
</dbReference>
<feature type="transmembrane region" description="Helical" evidence="1">
    <location>
        <begin position="26"/>
        <end position="50"/>
    </location>
</feature>
<dbReference type="InterPro" id="IPR036890">
    <property type="entry name" value="HATPase_C_sf"/>
</dbReference>
<keyword evidence="1" id="KW-0472">Membrane</keyword>
<feature type="transmembrane region" description="Helical" evidence="1">
    <location>
        <begin position="62"/>
        <end position="85"/>
    </location>
</feature>
<dbReference type="InterPro" id="IPR010559">
    <property type="entry name" value="Sig_transdc_His_kin_internal"/>
</dbReference>
<dbReference type="PANTHER" id="PTHR34220">
    <property type="entry name" value="SENSOR HISTIDINE KINASE YPDA"/>
    <property type="match status" value="1"/>
</dbReference>
<reference evidence="3 4" key="1">
    <citation type="journal article" date="2008" name="J. Biotechnol.">
        <title>The genome of Xanthomonas campestris pv. campestris B100 and its use for the reconstruction of metabolic pathways involved in xanthan biosynthesis.</title>
        <authorList>
            <person name="Vorholter F.J."/>
            <person name="Schneiker S."/>
            <person name="Goesmann A."/>
            <person name="Krause L."/>
            <person name="Bekel T."/>
            <person name="Kaiser O."/>
            <person name="Linke B."/>
            <person name="Patschkowski T."/>
            <person name="Ruckert C."/>
            <person name="Schmid J."/>
            <person name="Sidhu V.K."/>
            <person name="Sieber V."/>
            <person name="Tauch A."/>
            <person name="Watt S.A."/>
            <person name="Weisshaar B."/>
            <person name="Becker A."/>
            <person name="Niehaus K."/>
            <person name="Puhler A."/>
        </authorList>
    </citation>
    <scope>NUCLEOTIDE SEQUENCE [LARGE SCALE GENOMIC DNA]</scope>
    <source>
        <strain evidence="3 4">B100</strain>
    </source>
</reference>
<keyword evidence="1" id="KW-1133">Transmembrane helix</keyword>
<dbReference type="GO" id="GO:0016020">
    <property type="term" value="C:membrane"/>
    <property type="evidence" value="ECO:0007669"/>
    <property type="project" value="InterPro"/>
</dbReference>
<dbReference type="PANTHER" id="PTHR34220:SF7">
    <property type="entry name" value="SENSOR HISTIDINE KINASE YPDA"/>
    <property type="match status" value="1"/>
</dbReference>
<organism evidence="3 4">
    <name type="scientific">Xanthomonas campestris pv. campestris (strain B100)</name>
    <dbReference type="NCBI Taxonomy" id="509169"/>
    <lineage>
        <taxon>Bacteria</taxon>
        <taxon>Pseudomonadati</taxon>
        <taxon>Pseudomonadota</taxon>
        <taxon>Gammaproteobacteria</taxon>
        <taxon>Lysobacterales</taxon>
        <taxon>Lysobacteraceae</taxon>
        <taxon>Xanthomonas</taxon>
    </lineage>
</organism>
<dbReference type="EMBL" id="AM920689">
    <property type="protein sequence ID" value="CAP51016.2"/>
    <property type="molecule type" value="Genomic_DNA"/>
</dbReference>
<gene>
    <name evidence="3" type="ORF">XCCB100_1666</name>
</gene>
<feature type="domain" description="Signal transduction histidine kinase internal region" evidence="2">
    <location>
        <begin position="134"/>
        <end position="211"/>
    </location>
</feature>
<evidence type="ECO:0000313" key="4">
    <source>
        <dbReference type="Proteomes" id="UP000001188"/>
    </source>
</evidence>
<name>B0RRD1_XANCB</name>
<dbReference type="Gene3D" id="3.30.565.10">
    <property type="entry name" value="Histidine kinase-like ATPase, C-terminal domain"/>
    <property type="match status" value="1"/>
</dbReference>
<dbReference type="KEGG" id="xca:xcc-b100_1666"/>
<keyword evidence="1" id="KW-0812">Transmembrane</keyword>
<dbReference type="InterPro" id="IPR050640">
    <property type="entry name" value="Bact_2-comp_sensor_kinase"/>
</dbReference>
<evidence type="ECO:0000259" key="2">
    <source>
        <dbReference type="Pfam" id="PF06580"/>
    </source>
</evidence>
<proteinExistence type="predicted"/>
<accession>B0RRD1</accession>
<dbReference type="SUPFAM" id="SSF55874">
    <property type="entry name" value="ATPase domain of HSP90 chaperone/DNA topoisomerase II/histidine kinase"/>
    <property type="match status" value="1"/>
</dbReference>
<feature type="transmembrane region" description="Helical" evidence="1">
    <location>
        <begin position="105"/>
        <end position="122"/>
    </location>
</feature>
<protein>
    <submittedName>
        <fullName evidence="3">Sensor protein</fullName>
    </submittedName>
</protein>
<evidence type="ECO:0000313" key="3">
    <source>
        <dbReference type="EMBL" id="CAP51016.2"/>
    </source>
</evidence>
<dbReference type="AlphaFoldDB" id="B0RRD1"/>
<dbReference type="Pfam" id="PF06580">
    <property type="entry name" value="His_kinase"/>
    <property type="match status" value="1"/>
</dbReference>
<evidence type="ECO:0000256" key="1">
    <source>
        <dbReference type="SAM" id="Phobius"/>
    </source>
</evidence>